<dbReference type="GO" id="GO:0016567">
    <property type="term" value="P:protein ubiquitination"/>
    <property type="evidence" value="ECO:0007669"/>
    <property type="project" value="UniProtKB-UniPathway"/>
</dbReference>
<dbReference type="Gene3D" id="3.30.40.10">
    <property type="entry name" value="Zinc/RING finger domain, C3HC4 (zinc finger)"/>
    <property type="match status" value="1"/>
</dbReference>
<evidence type="ECO:0000256" key="2">
    <source>
        <dbReference type="ARBA" id="ARBA00022692"/>
    </source>
</evidence>
<protein>
    <recommendedName>
        <fullName evidence="9">RING-type domain-containing protein</fullName>
    </recommendedName>
</protein>
<evidence type="ECO:0000313" key="10">
    <source>
        <dbReference type="EMBL" id="CAE0646028.1"/>
    </source>
</evidence>
<evidence type="ECO:0000256" key="3">
    <source>
        <dbReference type="ARBA" id="ARBA00022723"/>
    </source>
</evidence>
<dbReference type="InterPro" id="IPR001841">
    <property type="entry name" value="Znf_RING"/>
</dbReference>
<evidence type="ECO:0000256" key="4">
    <source>
        <dbReference type="ARBA" id="ARBA00022771"/>
    </source>
</evidence>
<accession>A0A7S4DFB0</accession>
<dbReference type="Pfam" id="PF13639">
    <property type="entry name" value="zf-RING_2"/>
    <property type="match status" value="1"/>
</dbReference>
<dbReference type="CDD" id="cd16461">
    <property type="entry name" value="RING-H2_EL5-like"/>
    <property type="match status" value="1"/>
</dbReference>
<proteinExistence type="predicted"/>
<dbReference type="SMART" id="SM00184">
    <property type="entry name" value="RING"/>
    <property type="match status" value="1"/>
</dbReference>
<evidence type="ECO:0000256" key="8">
    <source>
        <dbReference type="PROSITE-ProRule" id="PRU00175"/>
    </source>
</evidence>
<keyword evidence="5" id="KW-0862">Zinc</keyword>
<dbReference type="PANTHER" id="PTHR46539">
    <property type="entry name" value="E3 UBIQUITIN-PROTEIN LIGASE ATL42"/>
    <property type="match status" value="1"/>
</dbReference>
<dbReference type="SUPFAM" id="SSF57850">
    <property type="entry name" value="RING/U-box"/>
    <property type="match status" value="1"/>
</dbReference>
<dbReference type="PANTHER" id="PTHR46539:SF1">
    <property type="entry name" value="E3 UBIQUITIN-PROTEIN LIGASE ATL42"/>
    <property type="match status" value="1"/>
</dbReference>
<evidence type="ECO:0000259" key="9">
    <source>
        <dbReference type="PROSITE" id="PS50089"/>
    </source>
</evidence>
<dbReference type="UniPathway" id="UPA00143"/>
<reference evidence="10" key="1">
    <citation type="submission" date="2021-01" db="EMBL/GenBank/DDBJ databases">
        <authorList>
            <person name="Corre E."/>
            <person name="Pelletier E."/>
            <person name="Niang G."/>
            <person name="Scheremetjew M."/>
            <person name="Finn R."/>
            <person name="Kale V."/>
            <person name="Holt S."/>
            <person name="Cochrane G."/>
            <person name="Meng A."/>
            <person name="Brown T."/>
            <person name="Cohen L."/>
        </authorList>
    </citation>
    <scope>NUCLEOTIDE SEQUENCE</scope>
    <source>
        <strain evidence="10">CCMP3107</strain>
    </source>
</reference>
<dbReference type="GO" id="GO:0016020">
    <property type="term" value="C:membrane"/>
    <property type="evidence" value="ECO:0007669"/>
    <property type="project" value="UniProtKB-SubCell"/>
</dbReference>
<keyword evidence="2" id="KW-0812">Transmembrane</keyword>
<dbReference type="InterPro" id="IPR013083">
    <property type="entry name" value="Znf_RING/FYVE/PHD"/>
</dbReference>
<name>A0A7S4DFB0_HETAK</name>
<keyword evidence="3" id="KW-0479">Metal-binding</keyword>
<evidence type="ECO:0000256" key="1">
    <source>
        <dbReference type="ARBA" id="ARBA00004370"/>
    </source>
</evidence>
<gene>
    <name evidence="10" type="ORF">HAKA00212_LOCUS23350</name>
</gene>
<organism evidence="10">
    <name type="scientific">Heterosigma akashiwo</name>
    <name type="common">Chromophytic alga</name>
    <name type="synonym">Heterosigma carterae</name>
    <dbReference type="NCBI Taxonomy" id="2829"/>
    <lineage>
        <taxon>Eukaryota</taxon>
        <taxon>Sar</taxon>
        <taxon>Stramenopiles</taxon>
        <taxon>Ochrophyta</taxon>
        <taxon>Raphidophyceae</taxon>
        <taxon>Chattonellales</taxon>
        <taxon>Chattonellaceae</taxon>
        <taxon>Heterosigma</taxon>
    </lineage>
</organism>
<dbReference type="EMBL" id="HBIU01052807">
    <property type="protein sequence ID" value="CAE0646028.1"/>
    <property type="molecule type" value="Transcribed_RNA"/>
</dbReference>
<evidence type="ECO:0000256" key="6">
    <source>
        <dbReference type="ARBA" id="ARBA00022989"/>
    </source>
</evidence>
<evidence type="ECO:0000256" key="5">
    <source>
        <dbReference type="ARBA" id="ARBA00022833"/>
    </source>
</evidence>
<keyword evidence="7" id="KW-0472">Membrane</keyword>
<evidence type="ECO:0000256" key="7">
    <source>
        <dbReference type="ARBA" id="ARBA00023136"/>
    </source>
</evidence>
<dbReference type="AlphaFoldDB" id="A0A7S4DFB0"/>
<comment type="subcellular location">
    <subcellularLocation>
        <location evidence="1">Membrane</location>
    </subcellularLocation>
</comment>
<keyword evidence="6" id="KW-1133">Transmembrane helix</keyword>
<dbReference type="GO" id="GO:0008270">
    <property type="term" value="F:zinc ion binding"/>
    <property type="evidence" value="ECO:0007669"/>
    <property type="project" value="UniProtKB-KW"/>
</dbReference>
<sequence length="176" mass="19974">MLAFTLFLVAVAIFIWYRQRKRRQSHVLHLRSQAMAIHMQQARNSAARPHGVSEQTKTKFKYFEFSSESQSLDVSGARPSWMQDLKDCPICLGDYQTGERLCALAPCRHVFHAGCIDEWLKSHQECPNCKVNLDHPGGEQDIEAAQSSVPIVEDEISIAIQRSMEEANRGEETKNA</sequence>
<keyword evidence="4 8" id="KW-0863">Zinc-finger</keyword>
<feature type="domain" description="RING-type" evidence="9">
    <location>
        <begin position="88"/>
        <end position="130"/>
    </location>
</feature>
<dbReference type="PROSITE" id="PS50089">
    <property type="entry name" value="ZF_RING_2"/>
    <property type="match status" value="1"/>
</dbReference>